<keyword evidence="8" id="KW-1185">Reference proteome</keyword>
<evidence type="ECO:0000313" key="8">
    <source>
        <dbReference type="Proteomes" id="UP001432222"/>
    </source>
</evidence>
<dbReference type="Pfam" id="PF07730">
    <property type="entry name" value="HisKA_3"/>
    <property type="match status" value="1"/>
</dbReference>
<sequence>MLDQILKSSGRADRRPTNLAVSGVGALATRGERNTSDRIGRLVNTLLGLVTGLGAAGLPPAQPRPRPAGAPVDEAESGCPAAAARLDERRRVRRELHDSLAPRLAALHMRMELAGIDLTGDADQAPALLAQAREDVSTAIADVRQVIRDLDTSEPRTVAATGTLRQFLHRQARAFEEAGAGRLRVVTELPAVLDDFPTRVQKELKNISGEAVANVVRHARASFCRISASIGPEGLVLSIEDDGIGISGDAVGGIGLPSMCLRTRELGGFFSIGTRAPHGTVIRVRLPHSALVDGTHRLD</sequence>
<organism evidence="7 8">
    <name type="scientific">Kitasatospora purpeofusca</name>
    <dbReference type="NCBI Taxonomy" id="67352"/>
    <lineage>
        <taxon>Bacteria</taxon>
        <taxon>Bacillati</taxon>
        <taxon>Actinomycetota</taxon>
        <taxon>Actinomycetes</taxon>
        <taxon>Kitasatosporales</taxon>
        <taxon>Streptomycetaceae</taxon>
        <taxon>Kitasatospora</taxon>
    </lineage>
</organism>
<keyword evidence="1" id="KW-0808">Transferase</keyword>
<dbReference type="Proteomes" id="UP001432222">
    <property type="component" value="Chromosome"/>
</dbReference>
<evidence type="ECO:0000256" key="1">
    <source>
        <dbReference type="ARBA" id="ARBA00022679"/>
    </source>
</evidence>
<protein>
    <submittedName>
        <fullName evidence="7">Histidine kinase</fullName>
    </submittedName>
</protein>
<gene>
    <name evidence="7" type="ORF">OHA16_13785</name>
</gene>
<evidence type="ECO:0000313" key="7">
    <source>
        <dbReference type="EMBL" id="WUQ83943.1"/>
    </source>
</evidence>
<feature type="domain" description="Histidine kinase/HSP90-like ATPase" evidence="5">
    <location>
        <begin position="201"/>
        <end position="288"/>
    </location>
</feature>
<feature type="domain" description="Signal transduction histidine kinase subgroup 3 dimerisation and phosphoacceptor" evidence="6">
    <location>
        <begin position="88"/>
        <end position="152"/>
    </location>
</feature>
<evidence type="ECO:0000256" key="3">
    <source>
        <dbReference type="ARBA" id="ARBA00023012"/>
    </source>
</evidence>
<evidence type="ECO:0000259" key="5">
    <source>
        <dbReference type="Pfam" id="PF02518"/>
    </source>
</evidence>
<evidence type="ECO:0000256" key="2">
    <source>
        <dbReference type="ARBA" id="ARBA00022777"/>
    </source>
</evidence>
<dbReference type="SUPFAM" id="SSF55874">
    <property type="entry name" value="ATPase domain of HSP90 chaperone/DNA topoisomerase II/histidine kinase"/>
    <property type="match status" value="1"/>
</dbReference>
<feature type="region of interest" description="Disordered" evidence="4">
    <location>
        <begin position="56"/>
        <end position="79"/>
    </location>
</feature>
<dbReference type="GO" id="GO:0016301">
    <property type="term" value="F:kinase activity"/>
    <property type="evidence" value="ECO:0007669"/>
    <property type="project" value="UniProtKB-KW"/>
</dbReference>
<evidence type="ECO:0000256" key="4">
    <source>
        <dbReference type="SAM" id="MobiDB-lite"/>
    </source>
</evidence>
<dbReference type="InterPro" id="IPR036890">
    <property type="entry name" value="HATPase_C_sf"/>
</dbReference>
<keyword evidence="3" id="KW-0902">Two-component regulatory system</keyword>
<dbReference type="Pfam" id="PF02518">
    <property type="entry name" value="HATPase_c"/>
    <property type="match status" value="1"/>
</dbReference>
<dbReference type="PANTHER" id="PTHR24421">
    <property type="entry name" value="NITRATE/NITRITE SENSOR PROTEIN NARX-RELATED"/>
    <property type="match status" value="1"/>
</dbReference>
<evidence type="ECO:0000259" key="6">
    <source>
        <dbReference type="Pfam" id="PF07730"/>
    </source>
</evidence>
<reference evidence="7" key="1">
    <citation type="submission" date="2022-10" db="EMBL/GenBank/DDBJ databases">
        <title>The complete genomes of actinobacterial strains from the NBC collection.</title>
        <authorList>
            <person name="Joergensen T.S."/>
            <person name="Alvarez Arevalo M."/>
            <person name="Sterndorff E.B."/>
            <person name="Faurdal D."/>
            <person name="Vuksanovic O."/>
            <person name="Mourched A.-S."/>
            <person name="Charusanti P."/>
            <person name="Shaw S."/>
            <person name="Blin K."/>
            <person name="Weber T."/>
        </authorList>
    </citation>
    <scope>NUCLEOTIDE SEQUENCE</scope>
    <source>
        <strain evidence="7">NBC_00222</strain>
    </source>
</reference>
<proteinExistence type="predicted"/>
<name>A0ABZ1TYA9_9ACTN</name>
<keyword evidence="2 7" id="KW-0418">Kinase</keyword>
<dbReference type="Gene3D" id="1.20.5.1930">
    <property type="match status" value="1"/>
</dbReference>
<dbReference type="CDD" id="cd16917">
    <property type="entry name" value="HATPase_UhpB-NarQ-NarX-like"/>
    <property type="match status" value="1"/>
</dbReference>
<dbReference type="InterPro" id="IPR050482">
    <property type="entry name" value="Sensor_HK_TwoCompSys"/>
</dbReference>
<dbReference type="EMBL" id="CP108110">
    <property type="protein sequence ID" value="WUQ83943.1"/>
    <property type="molecule type" value="Genomic_DNA"/>
</dbReference>
<accession>A0ABZ1TYA9</accession>
<dbReference type="InterPro" id="IPR011712">
    <property type="entry name" value="Sig_transdc_His_kin_sub3_dim/P"/>
</dbReference>
<dbReference type="Gene3D" id="3.30.565.10">
    <property type="entry name" value="Histidine kinase-like ATPase, C-terminal domain"/>
    <property type="match status" value="1"/>
</dbReference>
<dbReference type="RefSeq" id="WP_328954866.1">
    <property type="nucleotide sequence ID" value="NZ_CP108110.1"/>
</dbReference>
<dbReference type="InterPro" id="IPR003594">
    <property type="entry name" value="HATPase_dom"/>
</dbReference>